<keyword evidence="2" id="KW-1133">Transmembrane helix</keyword>
<dbReference type="RefSeq" id="XP_013315365.1">
    <property type="nucleotide sequence ID" value="XM_013459911.1"/>
</dbReference>
<keyword evidence="5" id="KW-1185">Reference proteome</keyword>
<accession>A0A0D2BQH5</accession>
<proteinExistence type="predicted"/>
<feature type="transmembrane region" description="Helical" evidence="2">
    <location>
        <begin position="541"/>
        <end position="567"/>
    </location>
</feature>
<keyword evidence="2" id="KW-0472">Membrane</keyword>
<dbReference type="GeneID" id="25329025"/>
<dbReference type="HOGENOM" id="CLU_458577_0_0_1"/>
<dbReference type="Proteomes" id="UP000054342">
    <property type="component" value="Unassembled WGS sequence"/>
</dbReference>
<dbReference type="EMBL" id="KN847320">
    <property type="protein sequence ID" value="KIW54781.1"/>
    <property type="molecule type" value="Genomic_DNA"/>
</dbReference>
<organism evidence="4 5">
    <name type="scientific">Exophiala xenobiotica</name>
    <dbReference type="NCBI Taxonomy" id="348802"/>
    <lineage>
        <taxon>Eukaryota</taxon>
        <taxon>Fungi</taxon>
        <taxon>Dikarya</taxon>
        <taxon>Ascomycota</taxon>
        <taxon>Pezizomycotina</taxon>
        <taxon>Eurotiomycetes</taxon>
        <taxon>Chaetothyriomycetidae</taxon>
        <taxon>Chaetothyriales</taxon>
        <taxon>Herpotrichiellaceae</taxon>
        <taxon>Exophiala</taxon>
    </lineage>
</organism>
<feature type="compositionally biased region" description="Basic and acidic residues" evidence="1">
    <location>
        <begin position="485"/>
        <end position="496"/>
    </location>
</feature>
<evidence type="ECO:0000256" key="2">
    <source>
        <dbReference type="SAM" id="Phobius"/>
    </source>
</evidence>
<dbReference type="PANTHER" id="PTHR42470">
    <property type="entry name" value="VAST DOMAIN-CONTAINING PROTEIN"/>
    <property type="match status" value="1"/>
</dbReference>
<dbReference type="PANTHER" id="PTHR42470:SF1">
    <property type="entry name" value="VAST DOMAIN-CONTAINING PROTEIN"/>
    <property type="match status" value="1"/>
</dbReference>
<sequence length="580" mass="64036">MASTDGSSSPPGSPVSFLRAIDGSHLRWADFRTMVLGSFRIVLTEGMQLSELSRPFSDRLKQTLQVLSRFTEQEGEWRSQVRSGKGFGSLIFPPNVLPPIAGSKGLHRCHAPRMSREALPPRAVKAQESLFELPAPRPGLLTGFATAAFDETELSMLPHCTASTGTIVDFTSGCVSPGTTVYCPFLVFERMNNTTNEGIEAARNQCAIAGAHCIRALQLLFRRCNSPRSTLDRLISFSCVMENSAAMINYHFVDGEGRYCMAEIATFVLDNTDGFAEFQAWIEAIEDWGSSCLKPVIKNALRQLRRQNGTPPISPMPSLTLSIDTAPGNDDVLLKLLRSTFSTIKWKCDGEYETPLNSSVAHCGTPLGARRMRTMALSPTSPIDILSATTGPATPFSRWRMKPDWGNMSPLSRRHPLSPLKLRSDAPDSPVRRPTLSPCTPPPEAPFSAKSPMLVLQKRVDLAMDEIQELRALVQTLHGELRVKNGQLESEKEKNQPRSSILPHDNVQTPNFARNDGQGALQKESTRDMFTLYRSMISPSLVYFLFFVLSVALGHNVWEVTCCIIYLRAANGSSSSDRLQ</sequence>
<dbReference type="STRING" id="348802.A0A0D2BQH5"/>
<name>A0A0D2BQH5_9EURO</name>
<evidence type="ECO:0000313" key="5">
    <source>
        <dbReference type="Proteomes" id="UP000054342"/>
    </source>
</evidence>
<feature type="domain" description="DUF7924" evidence="3">
    <location>
        <begin position="129"/>
        <end position="288"/>
    </location>
</feature>
<dbReference type="Pfam" id="PF25545">
    <property type="entry name" value="DUF7924"/>
    <property type="match status" value="1"/>
</dbReference>
<feature type="region of interest" description="Disordered" evidence="1">
    <location>
        <begin position="404"/>
        <end position="448"/>
    </location>
</feature>
<protein>
    <recommendedName>
        <fullName evidence="3">DUF7924 domain-containing protein</fullName>
    </recommendedName>
</protein>
<dbReference type="InterPro" id="IPR057684">
    <property type="entry name" value="DUF7924"/>
</dbReference>
<evidence type="ECO:0000256" key="1">
    <source>
        <dbReference type="SAM" id="MobiDB-lite"/>
    </source>
</evidence>
<dbReference type="OrthoDB" id="4137298at2759"/>
<dbReference type="AlphaFoldDB" id="A0A0D2BQH5"/>
<evidence type="ECO:0000313" key="4">
    <source>
        <dbReference type="EMBL" id="KIW54781.1"/>
    </source>
</evidence>
<keyword evidence="2" id="KW-0812">Transmembrane</keyword>
<gene>
    <name evidence="4" type="ORF">PV05_07117</name>
</gene>
<evidence type="ECO:0000259" key="3">
    <source>
        <dbReference type="Pfam" id="PF25545"/>
    </source>
</evidence>
<reference evidence="4 5" key="1">
    <citation type="submission" date="2015-01" db="EMBL/GenBank/DDBJ databases">
        <title>The Genome Sequence of Exophiala xenobiotica CBS118157.</title>
        <authorList>
            <consortium name="The Broad Institute Genomics Platform"/>
            <person name="Cuomo C."/>
            <person name="de Hoog S."/>
            <person name="Gorbushina A."/>
            <person name="Stielow B."/>
            <person name="Teixiera M."/>
            <person name="Abouelleil A."/>
            <person name="Chapman S.B."/>
            <person name="Priest M."/>
            <person name="Young S.K."/>
            <person name="Wortman J."/>
            <person name="Nusbaum C."/>
            <person name="Birren B."/>
        </authorList>
    </citation>
    <scope>NUCLEOTIDE SEQUENCE [LARGE SCALE GENOMIC DNA]</scope>
    <source>
        <strain evidence="4 5">CBS 118157</strain>
    </source>
</reference>
<feature type="region of interest" description="Disordered" evidence="1">
    <location>
        <begin position="485"/>
        <end position="520"/>
    </location>
</feature>